<organism evidence="1 2">
    <name type="scientific">Mucilaginibacter angelicae</name>
    <dbReference type="NCBI Taxonomy" id="869718"/>
    <lineage>
        <taxon>Bacteria</taxon>
        <taxon>Pseudomonadati</taxon>
        <taxon>Bacteroidota</taxon>
        <taxon>Sphingobacteriia</taxon>
        <taxon>Sphingobacteriales</taxon>
        <taxon>Sphingobacteriaceae</taxon>
        <taxon>Mucilaginibacter</taxon>
    </lineage>
</organism>
<dbReference type="Proteomes" id="UP001589828">
    <property type="component" value="Unassembled WGS sequence"/>
</dbReference>
<keyword evidence="2" id="KW-1185">Reference proteome</keyword>
<name>A0ABV6LG66_9SPHI</name>
<dbReference type="EMBL" id="JBHLTS010000079">
    <property type="protein sequence ID" value="MFC0518454.1"/>
    <property type="molecule type" value="Genomic_DNA"/>
</dbReference>
<evidence type="ECO:0000313" key="2">
    <source>
        <dbReference type="Proteomes" id="UP001589828"/>
    </source>
</evidence>
<protein>
    <submittedName>
        <fullName evidence="1">Uncharacterized protein</fullName>
    </submittedName>
</protein>
<gene>
    <name evidence="1" type="ORF">ACFFGT_29840</name>
</gene>
<dbReference type="RefSeq" id="WP_377026172.1">
    <property type="nucleotide sequence ID" value="NZ_JBHLTS010000079.1"/>
</dbReference>
<sequence length="71" mass="7904">MEIRLNIDDDFMKSLSEKLGESKASKITTEALTILNWAAEEAKNGRIILSTNKNGEDVKQLAMPALDKIIK</sequence>
<reference evidence="1 2" key="1">
    <citation type="submission" date="2024-09" db="EMBL/GenBank/DDBJ databases">
        <authorList>
            <person name="Sun Q."/>
            <person name="Mori K."/>
        </authorList>
    </citation>
    <scope>NUCLEOTIDE SEQUENCE [LARGE SCALE GENOMIC DNA]</scope>
    <source>
        <strain evidence="1 2">NCAIM B.02415</strain>
    </source>
</reference>
<accession>A0ABV6LG66</accession>
<proteinExistence type="predicted"/>
<comment type="caution">
    <text evidence="1">The sequence shown here is derived from an EMBL/GenBank/DDBJ whole genome shotgun (WGS) entry which is preliminary data.</text>
</comment>
<evidence type="ECO:0000313" key="1">
    <source>
        <dbReference type="EMBL" id="MFC0518454.1"/>
    </source>
</evidence>